<accession>A0ABX6IPN8</accession>
<evidence type="ECO:0000313" key="2">
    <source>
        <dbReference type="Proteomes" id="UP001059836"/>
    </source>
</evidence>
<protein>
    <submittedName>
        <fullName evidence="1">NAD(P)-binding protein</fullName>
    </submittedName>
</protein>
<dbReference type="Proteomes" id="UP001059836">
    <property type="component" value="Chromosome"/>
</dbReference>
<reference evidence="1" key="1">
    <citation type="journal article" date="2021" name="Nat. Microbiol.">
        <title>Cocultivation of an ultrasmall environmental parasitic bacterium with lytic ability against bacteria associated with wastewater foams.</title>
        <authorList>
            <person name="Batinovic S."/>
            <person name="Rose J.J.A."/>
            <person name="Ratcliffe J."/>
            <person name="Seviour R.J."/>
            <person name="Petrovski S."/>
        </authorList>
    </citation>
    <scope>NUCLEOTIDE SEQUENCE</scope>
    <source>
        <strain evidence="1">CON9</strain>
    </source>
</reference>
<organism evidence="1 2">
    <name type="scientific">Gordonia pseudamarae</name>
    <dbReference type="NCBI Taxonomy" id="2831662"/>
    <lineage>
        <taxon>Bacteria</taxon>
        <taxon>Bacillati</taxon>
        <taxon>Actinomycetota</taxon>
        <taxon>Actinomycetes</taxon>
        <taxon>Mycobacteriales</taxon>
        <taxon>Gordoniaceae</taxon>
        <taxon>Gordonia</taxon>
    </lineage>
</organism>
<keyword evidence="2" id="KW-1185">Reference proteome</keyword>
<dbReference type="EMBL" id="CP045809">
    <property type="protein sequence ID" value="QHN37105.1"/>
    <property type="molecule type" value="Genomic_DNA"/>
</dbReference>
<dbReference type="RefSeq" id="WP_213245416.1">
    <property type="nucleotide sequence ID" value="NZ_CP045806.1"/>
</dbReference>
<dbReference type="Pfam" id="PF13450">
    <property type="entry name" value="NAD_binding_8"/>
    <property type="match status" value="1"/>
</dbReference>
<evidence type="ECO:0000313" key="1">
    <source>
        <dbReference type="EMBL" id="QHN37105.1"/>
    </source>
</evidence>
<dbReference type="PANTHER" id="PTHR10668:SF105">
    <property type="entry name" value="DEHYDROGENASE-RELATED"/>
    <property type="match status" value="1"/>
</dbReference>
<dbReference type="PRINTS" id="PR00420">
    <property type="entry name" value="RNGMNOXGNASE"/>
</dbReference>
<gene>
    <name evidence="1" type="ORF">GII31_21595</name>
</gene>
<name>A0ABX6IPN8_9ACTN</name>
<dbReference type="Gene3D" id="3.50.50.60">
    <property type="entry name" value="FAD/NAD(P)-binding domain"/>
    <property type="match status" value="1"/>
</dbReference>
<dbReference type="PANTHER" id="PTHR10668">
    <property type="entry name" value="PHYTOENE DEHYDROGENASE"/>
    <property type="match status" value="1"/>
</dbReference>
<dbReference type="InterPro" id="IPR036188">
    <property type="entry name" value="FAD/NAD-bd_sf"/>
</dbReference>
<proteinExistence type="predicted"/>
<sequence>MNSRSPSTAVVVGSGPNGLAGAVVLARAGLDVTVVESAAEIGGGTRSFVRDGLLHDHCSSVHPLGAGSPAFAGLERHGLRWAWPDIDCAHPFDDGSAAALFRDIDRTASGFGGDGRRWRRFFGPFADDGDDAPRDRVGGEQNHGVLYDDVFGPMLRVPDHPLALARFAMRAGLPAMLLARTFRDEHTRGMFAGIAAHAATSLTGTGSSAPGVALIAAGHRNGWPVAVGGSRAISDALVAELSAHGGRVETGVTITDFSRIDADVTLLDVAPRAALGILGDRVPPRVRRSWSRSRRGPAAFAVRLVIDGDIPWRADECRRAGTIHLGGSAAQIAAAEADCAAGVLPARPFTILTQQYLADPTRLRNPPDQVRHALAYAHVPHGCSLDGTEIVLGQIERFAPGVRDRIIDVESVGPAALERFNPNNVGGDIGGGANDLRGLLARPRLSPDPYATGVPGVYLCSSSTAPGGGVHGMCGYRAAHAALRARRR</sequence>
<dbReference type="SUPFAM" id="SSF51905">
    <property type="entry name" value="FAD/NAD(P)-binding domain"/>
    <property type="match status" value="1"/>
</dbReference>